<reference evidence="2" key="1">
    <citation type="submission" date="2016-10" db="EMBL/GenBank/DDBJ databases">
        <authorList>
            <person name="Varghese N."/>
            <person name="Submissions S."/>
        </authorList>
    </citation>
    <scope>NUCLEOTIDE SEQUENCE [LARGE SCALE GENOMIC DNA]</scope>
    <source>
        <strain evidence="2">BL47</strain>
    </source>
</reference>
<proteinExistence type="predicted"/>
<dbReference type="Proteomes" id="UP000198704">
    <property type="component" value="Unassembled WGS sequence"/>
</dbReference>
<dbReference type="SUPFAM" id="SSF110849">
    <property type="entry name" value="ParB/Sulfiredoxin"/>
    <property type="match status" value="1"/>
</dbReference>
<dbReference type="AlphaFoldDB" id="A0A1H0E9Q5"/>
<dbReference type="STRING" id="582672.SAMN05216360_111102"/>
<sequence>MTTREPLLKPVPIAELRPTQMTVGYREVAEKRRRWRAYDGEKKREFLGAHQIPTVLGPKKRHYVVDHHHLSRALLEEGVKDVLVTVIADLHHLEKDAFWTVCDHKSWVYPYDADGVRRDFKDLPKAITDLADDPFRSLAGELRRAGGFAKDTTPFSEFLWADFLRRNIKEKRVEHDFSAALEKAMALAKSKEAGYLPGWCGPSEG</sequence>
<protein>
    <recommendedName>
        <fullName evidence="3">Chromosome partitioning protein ParB</fullName>
    </recommendedName>
</protein>
<dbReference type="InterPro" id="IPR014956">
    <property type="entry name" value="ParBc_2"/>
</dbReference>
<dbReference type="Gene3D" id="3.90.1530.10">
    <property type="entry name" value="Conserved hypothetical protein from pyrococcus furiosus pfu- 392566-001, ParB domain"/>
    <property type="match status" value="1"/>
</dbReference>
<dbReference type="InterPro" id="IPR016932">
    <property type="entry name" value="UCP029669"/>
</dbReference>
<name>A0A1H0E9Q5_9HYPH</name>
<dbReference type="InterPro" id="IPR036086">
    <property type="entry name" value="ParB/Sulfiredoxin_sf"/>
</dbReference>
<dbReference type="OrthoDB" id="552416at2"/>
<evidence type="ECO:0008006" key="3">
    <source>
        <dbReference type="Google" id="ProtNLM"/>
    </source>
</evidence>
<organism evidence="1 2">
    <name type="scientific">Methylobacterium phyllostachyos</name>
    <dbReference type="NCBI Taxonomy" id="582672"/>
    <lineage>
        <taxon>Bacteria</taxon>
        <taxon>Pseudomonadati</taxon>
        <taxon>Pseudomonadota</taxon>
        <taxon>Alphaproteobacteria</taxon>
        <taxon>Hyphomicrobiales</taxon>
        <taxon>Methylobacteriaceae</taxon>
        <taxon>Methylobacterium</taxon>
    </lineage>
</organism>
<evidence type="ECO:0000313" key="1">
    <source>
        <dbReference type="EMBL" id="SDN79061.1"/>
    </source>
</evidence>
<dbReference type="Gene3D" id="1.10.8.10">
    <property type="entry name" value="DNA helicase RuvA subunit, C-terminal domain"/>
    <property type="match status" value="1"/>
</dbReference>
<gene>
    <name evidence="1" type="ORF">SAMN05216360_111102</name>
</gene>
<dbReference type="CDD" id="cd16390">
    <property type="entry name" value="ParB_N_Srx_like"/>
    <property type="match status" value="1"/>
</dbReference>
<dbReference type="RefSeq" id="WP_091718247.1">
    <property type="nucleotide sequence ID" value="NZ_FNHS01000011.1"/>
</dbReference>
<dbReference type="EMBL" id="FNHS01000011">
    <property type="protein sequence ID" value="SDN79061.1"/>
    <property type="molecule type" value="Genomic_DNA"/>
</dbReference>
<dbReference type="PIRSF" id="PIRSF029669">
    <property type="entry name" value="UCP029669"/>
    <property type="match status" value="1"/>
</dbReference>
<dbReference type="Pfam" id="PF08857">
    <property type="entry name" value="ParBc_2"/>
    <property type="match status" value="1"/>
</dbReference>
<keyword evidence="2" id="KW-1185">Reference proteome</keyword>
<evidence type="ECO:0000313" key="2">
    <source>
        <dbReference type="Proteomes" id="UP000198704"/>
    </source>
</evidence>
<accession>A0A1H0E9Q5</accession>